<dbReference type="InterPro" id="IPR001789">
    <property type="entry name" value="Sig_transdc_resp-reg_receiver"/>
</dbReference>
<feature type="domain" description="Response regulatory" evidence="3">
    <location>
        <begin position="4"/>
        <end position="123"/>
    </location>
</feature>
<dbReference type="InterPro" id="IPR039420">
    <property type="entry name" value="WalR-like"/>
</dbReference>
<dbReference type="AlphaFoldDB" id="A0A6H2H7K1"/>
<keyword evidence="1" id="KW-0238">DNA-binding</keyword>
<protein>
    <submittedName>
        <fullName evidence="5">Sensory transduction protein LytR</fullName>
    </submittedName>
</protein>
<dbReference type="GO" id="GO:0006355">
    <property type="term" value="P:regulation of DNA-templated transcription"/>
    <property type="evidence" value="ECO:0007669"/>
    <property type="project" value="TreeGrafter"/>
</dbReference>
<dbReference type="Pfam" id="PF00072">
    <property type="entry name" value="Response_reg"/>
    <property type="match status" value="1"/>
</dbReference>
<dbReference type="GO" id="GO:0000156">
    <property type="term" value="F:phosphorelay response regulator activity"/>
    <property type="evidence" value="ECO:0007669"/>
    <property type="project" value="TreeGrafter"/>
</dbReference>
<dbReference type="GO" id="GO:0005829">
    <property type="term" value="C:cytosol"/>
    <property type="evidence" value="ECO:0007669"/>
    <property type="project" value="TreeGrafter"/>
</dbReference>
<dbReference type="RefSeq" id="WP_168921338.1">
    <property type="nucleotide sequence ID" value="NZ_CP051461.1"/>
</dbReference>
<dbReference type="PANTHER" id="PTHR48111:SF69">
    <property type="entry name" value="RESPONSE REGULATOR RECEIVER"/>
    <property type="match status" value="1"/>
</dbReference>
<evidence type="ECO:0000259" key="3">
    <source>
        <dbReference type="PROSITE" id="PS50110"/>
    </source>
</evidence>
<dbReference type="PROSITE" id="PS50110">
    <property type="entry name" value="RESPONSE_REGULATORY"/>
    <property type="match status" value="1"/>
</dbReference>
<dbReference type="GO" id="GO:0000976">
    <property type="term" value="F:transcription cis-regulatory region binding"/>
    <property type="evidence" value="ECO:0007669"/>
    <property type="project" value="TreeGrafter"/>
</dbReference>
<reference evidence="5 6" key="1">
    <citation type="submission" date="2020-04" db="EMBL/GenBank/DDBJ databases">
        <title>Complete genome of a Psychrophilic, Marine, Gas Vacuolate Bacterium Polaromonas vacuolata KCTC 22033T.</title>
        <authorList>
            <person name="Hwang K."/>
            <person name="Kim K.M."/>
        </authorList>
    </citation>
    <scope>NUCLEOTIDE SEQUENCE [LARGE SCALE GENOMIC DNA]</scope>
    <source>
        <strain evidence="5 6">KCTC 22033</strain>
    </source>
</reference>
<organism evidence="5 6">
    <name type="scientific">Polaromonas vacuolata</name>
    <dbReference type="NCBI Taxonomy" id="37448"/>
    <lineage>
        <taxon>Bacteria</taxon>
        <taxon>Pseudomonadati</taxon>
        <taxon>Pseudomonadota</taxon>
        <taxon>Betaproteobacteria</taxon>
        <taxon>Burkholderiales</taxon>
        <taxon>Comamonadaceae</taxon>
        <taxon>Polaromonas</taxon>
    </lineage>
</organism>
<evidence type="ECO:0000313" key="6">
    <source>
        <dbReference type="Proteomes" id="UP000502041"/>
    </source>
</evidence>
<evidence type="ECO:0000256" key="2">
    <source>
        <dbReference type="PROSITE-ProRule" id="PRU00169"/>
    </source>
</evidence>
<dbReference type="KEGG" id="pvac:HC248_00756"/>
<dbReference type="EMBL" id="CP051461">
    <property type="protein sequence ID" value="QJC55476.1"/>
    <property type="molecule type" value="Genomic_DNA"/>
</dbReference>
<evidence type="ECO:0000313" key="5">
    <source>
        <dbReference type="EMBL" id="QJC55476.1"/>
    </source>
</evidence>
<gene>
    <name evidence="5" type="primary">lytR</name>
    <name evidence="5" type="ORF">HC248_00756</name>
</gene>
<dbReference type="SMART" id="SM00850">
    <property type="entry name" value="LytTR"/>
    <property type="match status" value="1"/>
</dbReference>
<dbReference type="SMART" id="SM00448">
    <property type="entry name" value="REC"/>
    <property type="match status" value="1"/>
</dbReference>
<sequence>MMLKTLLVDDEALARSRLKSLLANCNAPGAQVLAEAANASQAMAALQTRHFDLVLLDIGMPGINGLTLAHAIRTSQGLNQPPAVVFVTAHAEHALAAFDLSAADYLTKPVRQERLQQALQKVEHQLSLSLAQEGSAASDMLIIQDRGRTERVPLSSVIYLKAELKYITVRTLARSFIWEGSLSELKEKYSAQFVRIHRNALVARRAMRVLEKQVDPVDGEIWTIHLHGLKDEALIVSRRQLVTLRQALSV</sequence>
<dbReference type="PROSITE" id="PS50930">
    <property type="entry name" value="HTH_LYTTR"/>
    <property type="match status" value="1"/>
</dbReference>
<dbReference type="Pfam" id="PF04397">
    <property type="entry name" value="LytTR"/>
    <property type="match status" value="1"/>
</dbReference>
<keyword evidence="2" id="KW-0597">Phosphoprotein</keyword>
<keyword evidence="6" id="KW-1185">Reference proteome</keyword>
<dbReference type="Gene3D" id="2.40.50.1020">
    <property type="entry name" value="LytTr DNA-binding domain"/>
    <property type="match status" value="1"/>
</dbReference>
<dbReference type="SUPFAM" id="SSF52172">
    <property type="entry name" value="CheY-like"/>
    <property type="match status" value="1"/>
</dbReference>
<evidence type="ECO:0000259" key="4">
    <source>
        <dbReference type="PROSITE" id="PS50930"/>
    </source>
</evidence>
<accession>A0A6H2H7K1</accession>
<dbReference type="GO" id="GO:0032993">
    <property type="term" value="C:protein-DNA complex"/>
    <property type="evidence" value="ECO:0007669"/>
    <property type="project" value="TreeGrafter"/>
</dbReference>
<dbReference type="Proteomes" id="UP000502041">
    <property type="component" value="Chromosome"/>
</dbReference>
<dbReference type="InterPro" id="IPR011006">
    <property type="entry name" value="CheY-like_superfamily"/>
</dbReference>
<feature type="modified residue" description="4-aspartylphosphate" evidence="2">
    <location>
        <position position="57"/>
    </location>
</feature>
<feature type="domain" description="HTH LytTR-type" evidence="4">
    <location>
        <begin position="141"/>
        <end position="250"/>
    </location>
</feature>
<dbReference type="InterPro" id="IPR007492">
    <property type="entry name" value="LytTR_DNA-bd_dom"/>
</dbReference>
<proteinExistence type="predicted"/>
<dbReference type="Gene3D" id="3.40.50.2300">
    <property type="match status" value="1"/>
</dbReference>
<name>A0A6H2H7K1_9BURK</name>
<evidence type="ECO:0000256" key="1">
    <source>
        <dbReference type="ARBA" id="ARBA00023125"/>
    </source>
</evidence>
<dbReference type="PANTHER" id="PTHR48111">
    <property type="entry name" value="REGULATOR OF RPOS"/>
    <property type="match status" value="1"/>
</dbReference>